<evidence type="ECO:0000313" key="3">
    <source>
        <dbReference type="Proteomes" id="UP000007110"/>
    </source>
</evidence>
<dbReference type="OrthoDB" id="9946729at2759"/>
<dbReference type="RefSeq" id="XP_030855782.1">
    <property type="nucleotide sequence ID" value="XM_030999922.1"/>
</dbReference>
<feature type="region of interest" description="Disordered" evidence="1">
    <location>
        <begin position="107"/>
        <end position="212"/>
    </location>
</feature>
<feature type="compositionally biased region" description="Basic and acidic residues" evidence="1">
    <location>
        <begin position="126"/>
        <end position="156"/>
    </location>
</feature>
<sequence>MEEWIDGSGQAPGPEGDSGHINHKEGSTPRARSTKTREGVTSTASKKESQQRQEDIHRKWEEFKAIQRDDKYSYLEQKVELQRELIRAYDDLFLERRLKTDRKLEELRKSELQKKKETEEALSQICKEELGKDKEEQLTRRAQERAAERKKQKDDKEEAEGGGEAGVEGGGGGDVPHGPGQWGPGRRLSTDRRLSMDRRLSSDRRMSEDSVFEPHDATGILKEETEDAIQEEVFFDELPLHKQRLYNLFGQEEAEYYLHPRIEPERRKVIRIPNAVKQLGGRAGAHTLWSTLRDRSQVKLKFADARIPLELKDAYGAFVRECLTKNKTVAKRSFYSETEVPESEKLQDNSYKDRVKETQRRMELMYRAALANEDKTGVLLYNNPMPDFNNFEGHEGPLRYLPSWLQVDDDSEEGTEEDKSYKKWLLSSSDMEIEPLRFEDNLESYDIDMVQDANNQEDKETDNDEQFFNDVLDYDDGQTSDRSVTSFSLPDMALGGDEDMGYPRIPPTQDRPDQITSNHVPPQGSAADDTGSGGLDLEGVKKEKKKQLVFLTEKEATCEGRFLENLAAKEKNRSEMVTGASVEAASSETKTPRDGQSSSRSGKSKVRSHTAPATTLKAGVASPGGTTPRASGTGGTRQSRRSRSTKGPEWEPLTMTALNDHKPAIQLFGGADFAHGSEFLWKPVLSTATTAATKGT</sequence>
<feature type="compositionally biased region" description="Basic and acidic residues" evidence="1">
    <location>
        <begin position="107"/>
        <end position="119"/>
    </location>
</feature>
<evidence type="ECO:0000256" key="1">
    <source>
        <dbReference type="SAM" id="MobiDB-lite"/>
    </source>
</evidence>
<dbReference type="PANTHER" id="PTHR37352">
    <property type="entry name" value="TESTIS-SPECIFIC GENE 13 PROTEIN"/>
    <property type="match status" value="1"/>
</dbReference>
<dbReference type="PANTHER" id="PTHR37352:SF1">
    <property type="entry name" value="TESTIS-SPECIFIC GENE 13 PROTEIN"/>
    <property type="match status" value="1"/>
</dbReference>
<dbReference type="EnsemblMetazoa" id="XM_030999922">
    <property type="protein sequence ID" value="XP_030855782"/>
    <property type="gene ID" value="LOC115929849"/>
</dbReference>
<dbReference type="GeneID" id="115929849"/>
<feature type="region of interest" description="Disordered" evidence="1">
    <location>
        <begin position="1"/>
        <end position="56"/>
    </location>
</feature>
<dbReference type="InterPro" id="IPR029241">
    <property type="entry name" value="TSGA13"/>
</dbReference>
<dbReference type="KEGG" id="spu:115929849"/>
<reference evidence="3" key="1">
    <citation type="submission" date="2015-02" db="EMBL/GenBank/DDBJ databases">
        <title>Genome sequencing for Strongylocentrotus purpuratus.</title>
        <authorList>
            <person name="Murali S."/>
            <person name="Liu Y."/>
            <person name="Vee V."/>
            <person name="English A."/>
            <person name="Wang M."/>
            <person name="Skinner E."/>
            <person name="Han Y."/>
            <person name="Muzny D.M."/>
            <person name="Worley K.C."/>
            <person name="Gibbs R.A."/>
        </authorList>
    </citation>
    <scope>NUCLEOTIDE SEQUENCE</scope>
</reference>
<dbReference type="AlphaFoldDB" id="A0A7M7PVR3"/>
<evidence type="ECO:0000313" key="2">
    <source>
        <dbReference type="EnsemblMetazoa" id="XP_030855782"/>
    </source>
</evidence>
<feature type="region of interest" description="Disordered" evidence="1">
    <location>
        <begin position="572"/>
        <end position="653"/>
    </location>
</feature>
<reference evidence="2" key="2">
    <citation type="submission" date="2021-01" db="UniProtKB">
        <authorList>
            <consortium name="EnsemblMetazoa"/>
        </authorList>
    </citation>
    <scope>IDENTIFICATION</scope>
</reference>
<feature type="compositionally biased region" description="Basic and acidic residues" evidence="1">
    <location>
        <begin position="45"/>
        <end position="56"/>
    </location>
</feature>
<organism evidence="2 3">
    <name type="scientific">Strongylocentrotus purpuratus</name>
    <name type="common">Purple sea urchin</name>
    <dbReference type="NCBI Taxonomy" id="7668"/>
    <lineage>
        <taxon>Eukaryota</taxon>
        <taxon>Metazoa</taxon>
        <taxon>Echinodermata</taxon>
        <taxon>Eleutherozoa</taxon>
        <taxon>Echinozoa</taxon>
        <taxon>Echinoidea</taxon>
        <taxon>Euechinoidea</taxon>
        <taxon>Echinacea</taxon>
        <taxon>Camarodonta</taxon>
        <taxon>Echinidea</taxon>
        <taxon>Strongylocentrotidae</taxon>
        <taxon>Strongylocentrotus</taxon>
    </lineage>
</organism>
<protein>
    <submittedName>
        <fullName evidence="2">Uncharacterized protein</fullName>
    </submittedName>
</protein>
<feature type="compositionally biased region" description="Basic and acidic residues" evidence="1">
    <location>
        <begin position="188"/>
        <end position="212"/>
    </location>
</feature>
<feature type="region of interest" description="Disordered" evidence="1">
    <location>
        <begin position="474"/>
        <end position="544"/>
    </location>
</feature>
<accession>A0A7M7PVR3</accession>
<name>A0A7M7PVR3_STRPU</name>
<dbReference type="Proteomes" id="UP000007110">
    <property type="component" value="Unassembled WGS sequence"/>
</dbReference>
<proteinExistence type="predicted"/>
<dbReference type="InParanoid" id="A0A7M7PVR3"/>
<keyword evidence="3" id="KW-1185">Reference proteome</keyword>
<feature type="compositionally biased region" description="Gly residues" evidence="1">
    <location>
        <begin position="162"/>
        <end position="183"/>
    </location>
</feature>
<feature type="compositionally biased region" description="Basic and acidic residues" evidence="1">
    <location>
        <begin position="17"/>
        <end position="27"/>
    </location>
</feature>